<accession>A0AAD5Q6A6</accession>
<evidence type="ECO:0000256" key="1">
    <source>
        <dbReference type="SAM" id="MobiDB-lite"/>
    </source>
</evidence>
<protein>
    <submittedName>
        <fullName evidence="3">Uncharacterized protein</fullName>
    </submittedName>
</protein>
<name>A0AAD5Q6A6_PYTIN</name>
<dbReference type="EMBL" id="JAKCXM010000148">
    <property type="protein sequence ID" value="KAJ0400707.1"/>
    <property type="molecule type" value="Genomic_DNA"/>
</dbReference>
<dbReference type="InterPro" id="IPR036058">
    <property type="entry name" value="Kazal_dom_sf"/>
</dbReference>
<keyword evidence="4" id="KW-1185">Reference proteome</keyword>
<proteinExistence type="predicted"/>
<keyword evidence="2" id="KW-0732">Signal</keyword>
<evidence type="ECO:0000313" key="4">
    <source>
        <dbReference type="Proteomes" id="UP001209570"/>
    </source>
</evidence>
<reference evidence="3" key="1">
    <citation type="submission" date="2021-12" db="EMBL/GenBank/DDBJ databases">
        <title>Prjna785345.</title>
        <authorList>
            <person name="Rujirawat T."/>
            <person name="Krajaejun T."/>
        </authorList>
    </citation>
    <scope>NUCLEOTIDE SEQUENCE</scope>
    <source>
        <strain evidence="3">Pi057C3</strain>
    </source>
</reference>
<dbReference type="Gene3D" id="3.30.60.30">
    <property type="match status" value="1"/>
</dbReference>
<feature type="compositionally biased region" description="Basic and acidic residues" evidence="1">
    <location>
        <begin position="81"/>
        <end position="90"/>
    </location>
</feature>
<dbReference type="SUPFAM" id="SSF100895">
    <property type="entry name" value="Kazal-type serine protease inhibitors"/>
    <property type="match status" value="1"/>
</dbReference>
<feature type="signal peptide" evidence="2">
    <location>
        <begin position="1"/>
        <end position="22"/>
    </location>
</feature>
<gene>
    <name evidence="3" type="ORF">P43SY_000612</name>
</gene>
<comment type="caution">
    <text evidence="3">The sequence shown here is derived from an EMBL/GenBank/DDBJ whole genome shotgun (WGS) entry which is preliminary data.</text>
</comment>
<feature type="chain" id="PRO_5042231747" evidence="2">
    <location>
        <begin position="23"/>
        <end position="145"/>
    </location>
</feature>
<dbReference type="AlphaFoldDB" id="A0AAD5Q6A6"/>
<feature type="compositionally biased region" description="Low complexity" evidence="1">
    <location>
        <begin position="91"/>
        <end position="100"/>
    </location>
</feature>
<evidence type="ECO:0000313" key="3">
    <source>
        <dbReference type="EMBL" id="KAJ0400707.1"/>
    </source>
</evidence>
<evidence type="ECO:0000256" key="2">
    <source>
        <dbReference type="SAM" id="SignalP"/>
    </source>
</evidence>
<feature type="region of interest" description="Disordered" evidence="1">
    <location>
        <begin position="76"/>
        <end position="117"/>
    </location>
</feature>
<dbReference type="Proteomes" id="UP001209570">
    <property type="component" value="Unassembled WGS sequence"/>
</dbReference>
<organism evidence="3 4">
    <name type="scientific">Pythium insidiosum</name>
    <name type="common">Pythiosis disease agent</name>
    <dbReference type="NCBI Taxonomy" id="114742"/>
    <lineage>
        <taxon>Eukaryota</taxon>
        <taxon>Sar</taxon>
        <taxon>Stramenopiles</taxon>
        <taxon>Oomycota</taxon>
        <taxon>Peronosporomycetes</taxon>
        <taxon>Pythiales</taxon>
        <taxon>Pythiaceae</taxon>
        <taxon>Pythium</taxon>
    </lineage>
</organism>
<sequence length="145" mass="14439">MKTSSVAAALLPLVAALQLAAAEPNCTVPSEDRVISTTCGPVICGSNNITYDNEDAFEWSKCDFPGLTEVARGACPGNETDCSKSYRESGSDAGNSDGSGVPSPTKENIVGSGTPAPTKSSVAAGIQASAAIAIISVGAIFAAVA</sequence>